<evidence type="ECO:0000313" key="3">
    <source>
        <dbReference type="Proteomes" id="UP000887540"/>
    </source>
</evidence>
<sequence>MRIDKSTSAGLFKMDKYISSSSEDENDDEKERHIWPVYWNPTKKSASPDFEAEFGFFTWSCELFEDENKLKVNIKIKEGLGTWFTQSLVKLTLLSNKKGKEHISKIRLMSFDNEHTEPYEIEFGNYDYICQHYLFGKTIKLRIKIVYIENEPWGELNNELWDCIDKVQEKFEEELAEKDQIIEQLRGQLKKLQTKKEKEKSSQNVVKPETNTVVSPILQGIQAGIPQFHTQYVPAPLGQQHFVTHMQQPSMMHVLPPQPASFQPPPSYASASGSAAFDAEKKKLKEELAKKDQLINKLKKQNPSFRKQNNQQASNSNNSQQTGKNRQNKTTEVTIQIKNLSVQ</sequence>
<feature type="compositionally biased region" description="Low complexity" evidence="2">
    <location>
        <begin position="308"/>
        <end position="321"/>
    </location>
</feature>
<dbReference type="Proteomes" id="UP000887540">
    <property type="component" value="Unplaced"/>
</dbReference>
<evidence type="ECO:0000256" key="1">
    <source>
        <dbReference type="SAM" id="Coils"/>
    </source>
</evidence>
<feature type="region of interest" description="Disordered" evidence="2">
    <location>
        <begin position="252"/>
        <end position="274"/>
    </location>
</feature>
<feature type="region of interest" description="Disordered" evidence="2">
    <location>
        <begin position="290"/>
        <end position="343"/>
    </location>
</feature>
<organism evidence="3 4">
    <name type="scientific">Acrobeloides nanus</name>
    <dbReference type="NCBI Taxonomy" id="290746"/>
    <lineage>
        <taxon>Eukaryota</taxon>
        <taxon>Metazoa</taxon>
        <taxon>Ecdysozoa</taxon>
        <taxon>Nematoda</taxon>
        <taxon>Chromadorea</taxon>
        <taxon>Rhabditida</taxon>
        <taxon>Tylenchina</taxon>
        <taxon>Cephalobomorpha</taxon>
        <taxon>Cephaloboidea</taxon>
        <taxon>Cephalobidae</taxon>
        <taxon>Acrobeloides</taxon>
    </lineage>
</organism>
<dbReference type="AlphaFoldDB" id="A0A914C2B2"/>
<feature type="coiled-coil region" evidence="1">
    <location>
        <begin position="164"/>
        <end position="202"/>
    </location>
</feature>
<dbReference type="WBParaSite" id="ACRNAN_Path_1565.g6085.t1">
    <property type="protein sequence ID" value="ACRNAN_Path_1565.g6085.t1"/>
    <property type="gene ID" value="ACRNAN_Path_1565.g6085"/>
</dbReference>
<feature type="compositionally biased region" description="Polar residues" evidence="2">
    <location>
        <begin position="322"/>
        <end position="343"/>
    </location>
</feature>
<keyword evidence="3" id="KW-1185">Reference proteome</keyword>
<feature type="compositionally biased region" description="Pro residues" evidence="2">
    <location>
        <begin position="256"/>
        <end position="267"/>
    </location>
</feature>
<protein>
    <submittedName>
        <fullName evidence="4">Uncharacterized protein</fullName>
    </submittedName>
</protein>
<proteinExistence type="predicted"/>
<evidence type="ECO:0000256" key="2">
    <source>
        <dbReference type="SAM" id="MobiDB-lite"/>
    </source>
</evidence>
<accession>A0A914C2B2</accession>
<name>A0A914C2B2_9BILA</name>
<reference evidence="4" key="1">
    <citation type="submission" date="2022-11" db="UniProtKB">
        <authorList>
            <consortium name="WormBaseParasite"/>
        </authorList>
    </citation>
    <scope>IDENTIFICATION</scope>
</reference>
<keyword evidence="1" id="KW-0175">Coiled coil</keyword>
<evidence type="ECO:0000313" key="4">
    <source>
        <dbReference type="WBParaSite" id="ACRNAN_Path_1565.g6085.t1"/>
    </source>
</evidence>